<reference evidence="12" key="2">
    <citation type="submission" date="2017-10" db="EMBL/GenBank/DDBJ databases">
        <title>Ladona fulva Genome sequencing and assembly.</title>
        <authorList>
            <person name="Murali S."/>
            <person name="Richards S."/>
            <person name="Bandaranaike D."/>
            <person name="Bellair M."/>
            <person name="Blankenburg K."/>
            <person name="Chao H."/>
            <person name="Dinh H."/>
            <person name="Doddapaneni H."/>
            <person name="Dugan-Rocha S."/>
            <person name="Elkadiri S."/>
            <person name="Gnanaolivu R."/>
            <person name="Hernandez B."/>
            <person name="Skinner E."/>
            <person name="Javaid M."/>
            <person name="Lee S."/>
            <person name="Li M."/>
            <person name="Ming W."/>
            <person name="Munidasa M."/>
            <person name="Muniz J."/>
            <person name="Nguyen L."/>
            <person name="Hughes D."/>
            <person name="Osuji N."/>
            <person name="Pu L.-L."/>
            <person name="Puazo M."/>
            <person name="Qu C."/>
            <person name="Quiroz J."/>
            <person name="Raj R."/>
            <person name="Weissenberger G."/>
            <person name="Xin Y."/>
            <person name="Zou X."/>
            <person name="Han Y."/>
            <person name="Worley K."/>
            <person name="Muzny D."/>
            <person name="Gibbs R."/>
        </authorList>
    </citation>
    <scope>NUCLEOTIDE SEQUENCE</scope>
    <source>
        <strain evidence="12">Sampled in the wild</strain>
    </source>
</reference>
<dbReference type="Gene3D" id="1.20.1420.30">
    <property type="entry name" value="NCX, central ion-binding region"/>
    <property type="match status" value="1"/>
</dbReference>
<evidence type="ECO:0000256" key="9">
    <source>
        <dbReference type="SAM" id="MobiDB-lite"/>
    </source>
</evidence>
<evidence type="ECO:0000256" key="1">
    <source>
        <dbReference type="ARBA" id="ARBA00004127"/>
    </source>
</evidence>
<dbReference type="InterPro" id="IPR004837">
    <property type="entry name" value="NaCa_Exmemb"/>
</dbReference>
<evidence type="ECO:0000256" key="4">
    <source>
        <dbReference type="ARBA" id="ARBA00022568"/>
    </source>
</evidence>
<reference evidence="12" key="1">
    <citation type="submission" date="2013-04" db="EMBL/GenBank/DDBJ databases">
        <authorList>
            <person name="Qu J."/>
            <person name="Murali S.C."/>
            <person name="Bandaranaike D."/>
            <person name="Bellair M."/>
            <person name="Blankenburg K."/>
            <person name="Chao H."/>
            <person name="Dinh H."/>
            <person name="Doddapaneni H."/>
            <person name="Downs B."/>
            <person name="Dugan-Rocha S."/>
            <person name="Elkadiri S."/>
            <person name="Gnanaolivu R.D."/>
            <person name="Hernandez B."/>
            <person name="Javaid M."/>
            <person name="Jayaseelan J.C."/>
            <person name="Lee S."/>
            <person name="Li M."/>
            <person name="Ming W."/>
            <person name="Munidasa M."/>
            <person name="Muniz J."/>
            <person name="Nguyen L."/>
            <person name="Ongeri F."/>
            <person name="Osuji N."/>
            <person name="Pu L.-L."/>
            <person name="Puazo M."/>
            <person name="Qu C."/>
            <person name="Quiroz J."/>
            <person name="Raj R."/>
            <person name="Weissenberger G."/>
            <person name="Xin Y."/>
            <person name="Zou X."/>
            <person name="Han Y."/>
            <person name="Richards S."/>
            <person name="Worley K."/>
            <person name="Muzny D."/>
            <person name="Gibbs R."/>
        </authorList>
    </citation>
    <scope>NUCLEOTIDE SEQUENCE</scope>
    <source>
        <strain evidence="12">Sampled in the wild</strain>
    </source>
</reference>
<dbReference type="GO" id="GO:0042383">
    <property type="term" value="C:sarcolemma"/>
    <property type="evidence" value="ECO:0007669"/>
    <property type="project" value="TreeGrafter"/>
</dbReference>
<keyword evidence="8 10" id="KW-0472">Membrane</keyword>
<feature type="transmembrane region" description="Helical" evidence="10">
    <location>
        <begin position="34"/>
        <end position="59"/>
    </location>
</feature>
<evidence type="ECO:0000256" key="8">
    <source>
        <dbReference type="ARBA" id="ARBA00023136"/>
    </source>
</evidence>
<sequence>MTNKTYNDSNEFCGGGLLLPLLLEEERWDQVFRAILYFLGLLYCFLGVAIIADVFMGAIEVITSKTRKIYLARPSPNSTGVWRPGIAKVGDAMVEEGKSSNGTGDHAGGNPSSTEDPEVVEVRIWNDTVANLTLMALGSSAPEILLSVIEISGKNFEAGDLGPGTIVGSAAFNLLVISAVCIVGIPDGEIRVIKGIKVRRIRFCVFDL</sequence>
<keyword evidence="7" id="KW-0406">Ion transport</keyword>
<dbReference type="EMBL" id="KZ308215">
    <property type="protein sequence ID" value="KAG8224884.1"/>
    <property type="molecule type" value="Genomic_DNA"/>
</dbReference>
<name>A0A8K0NYV5_LADFU</name>
<evidence type="ECO:0000256" key="6">
    <source>
        <dbReference type="ARBA" id="ARBA00022989"/>
    </source>
</evidence>
<organism evidence="12 13">
    <name type="scientific">Ladona fulva</name>
    <name type="common">Scarce chaser dragonfly</name>
    <name type="synonym">Libellula fulva</name>
    <dbReference type="NCBI Taxonomy" id="123851"/>
    <lineage>
        <taxon>Eukaryota</taxon>
        <taxon>Metazoa</taxon>
        <taxon>Ecdysozoa</taxon>
        <taxon>Arthropoda</taxon>
        <taxon>Hexapoda</taxon>
        <taxon>Insecta</taxon>
        <taxon>Pterygota</taxon>
        <taxon>Palaeoptera</taxon>
        <taxon>Odonata</taxon>
        <taxon>Epiprocta</taxon>
        <taxon>Anisoptera</taxon>
        <taxon>Libelluloidea</taxon>
        <taxon>Libellulidae</taxon>
        <taxon>Ladona</taxon>
    </lineage>
</organism>
<keyword evidence="2" id="KW-0813">Transport</keyword>
<gene>
    <name evidence="12" type="ORF">J437_LFUL004625</name>
</gene>
<evidence type="ECO:0000313" key="13">
    <source>
        <dbReference type="Proteomes" id="UP000792457"/>
    </source>
</evidence>
<keyword evidence="4" id="KW-0106">Calcium</keyword>
<dbReference type="GO" id="GO:0012505">
    <property type="term" value="C:endomembrane system"/>
    <property type="evidence" value="ECO:0007669"/>
    <property type="project" value="UniProtKB-SubCell"/>
</dbReference>
<keyword evidence="5 10" id="KW-0812">Transmembrane</keyword>
<dbReference type="OrthoDB" id="418484at2759"/>
<dbReference type="GO" id="GO:0098703">
    <property type="term" value="P:calcium ion import across plasma membrane"/>
    <property type="evidence" value="ECO:0007669"/>
    <property type="project" value="TreeGrafter"/>
</dbReference>
<dbReference type="InterPro" id="IPR044880">
    <property type="entry name" value="NCX_ion-bd_dom_sf"/>
</dbReference>
<dbReference type="Proteomes" id="UP000792457">
    <property type="component" value="Unassembled WGS sequence"/>
</dbReference>
<feature type="region of interest" description="Disordered" evidence="9">
    <location>
        <begin position="97"/>
        <end position="116"/>
    </location>
</feature>
<keyword evidence="4" id="KW-0109">Calcium transport</keyword>
<protein>
    <recommendedName>
        <fullName evidence="11">Sodium/calcium exchanger membrane region domain-containing protein</fullName>
    </recommendedName>
</protein>
<evidence type="ECO:0000256" key="5">
    <source>
        <dbReference type="ARBA" id="ARBA00022692"/>
    </source>
</evidence>
<comment type="caution">
    <text evidence="12">The sequence shown here is derived from an EMBL/GenBank/DDBJ whole genome shotgun (WGS) entry which is preliminary data.</text>
</comment>
<accession>A0A8K0NYV5</accession>
<dbReference type="GO" id="GO:0005432">
    <property type="term" value="F:calcium:sodium antiporter activity"/>
    <property type="evidence" value="ECO:0007669"/>
    <property type="project" value="TreeGrafter"/>
</dbReference>
<feature type="domain" description="Sodium/calcium exchanger membrane region" evidence="11">
    <location>
        <begin position="37"/>
        <end position="186"/>
    </location>
</feature>
<dbReference type="Pfam" id="PF01699">
    <property type="entry name" value="Na_Ca_ex"/>
    <property type="match status" value="1"/>
</dbReference>
<keyword evidence="3" id="KW-0050">Antiport</keyword>
<dbReference type="AlphaFoldDB" id="A0A8K0NYV5"/>
<keyword evidence="6 10" id="KW-1133">Transmembrane helix</keyword>
<dbReference type="GO" id="GO:0030424">
    <property type="term" value="C:axon"/>
    <property type="evidence" value="ECO:0007669"/>
    <property type="project" value="TreeGrafter"/>
</dbReference>
<dbReference type="PANTHER" id="PTHR11878">
    <property type="entry name" value="SODIUM/CALCIUM EXCHANGER"/>
    <property type="match status" value="1"/>
</dbReference>
<evidence type="ECO:0000256" key="2">
    <source>
        <dbReference type="ARBA" id="ARBA00022448"/>
    </source>
</evidence>
<evidence type="ECO:0000313" key="12">
    <source>
        <dbReference type="EMBL" id="KAG8224884.1"/>
    </source>
</evidence>
<dbReference type="PANTHER" id="PTHR11878:SF76">
    <property type="entry name" value="CALX-BETA DOMAIN-CONTAINING PROTEIN"/>
    <property type="match status" value="1"/>
</dbReference>
<proteinExistence type="predicted"/>
<evidence type="ECO:0000256" key="7">
    <source>
        <dbReference type="ARBA" id="ARBA00023065"/>
    </source>
</evidence>
<evidence type="ECO:0000259" key="11">
    <source>
        <dbReference type="Pfam" id="PF01699"/>
    </source>
</evidence>
<comment type="subcellular location">
    <subcellularLocation>
        <location evidence="1">Endomembrane system</location>
        <topology evidence="1">Multi-pass membrane protein</topology>
    </subcellularLocation>
</comment>
<dbReference type="GO" id="GO:0098794">
    <property type="term" value="C:postsynapse"/>
    <property type="evidence" value="ECO:0007669"/>
    <property type="project" value="TreeGrafter"/>
</dbReference>
<evidence type="ECO:0000256" key="10">
    <source>
        <dbReference type="SAM" id="Phobius"/>
    </source>
</evidence>
<keyword evidence="13" id="KW-1185">Reference proteome</keyword>
<dbReference type="InterPro" id="IPR051171">
    <property type="entry name" value="CaCA"/>
</dbReference>
<evidence type="ECO:0000256" key="3">
    <source>
        <dbReference type="ARBA" id="ARBA00022449"/>
    </source>
</evidence>